<name>A0A4R7C7X8_9HYPH</name>
<reference evidence="3 4" key="1">
    <citation type="submission" date="2019-03" db="EMBL/GenBank/DDBJ databases">
        <title>Genomic Encyclopedia of Type Strains, Phase IV (KMG-IV): sequencing the most valuable type-strain genomes for metagenomic binning, comparative biology and taxonomic classification.</title>
        <authorList>
            <person name="Goeker M."/>
        </authorList>
    </citation>
    <scope>NUCLEOTIDE SEQUENCE [LARGE SCALE GENOMIC DNA]</scope>
    <source>
        <strain evidence="3 4">DSM 25903</strain>
    </source>
</reference>
<protein>
    <recommendedName>
        <fullName evidence="5">Alpha/beta hydrolase family protein DUF900</fullName>
    </recommendedName>
</protein>
<keyword evidence="2" id="KW-0472">Membrane</keyword>
<feature type="compositionally biased region" description="Pro residues" evidence="1">
    <location>
        <begin position="715"/>
        <end position="733"/>
    </location>
</feature>
<dbReference type="RefSeq" id="WP_133769420.1">
    <property type="nucleotide sequence ID" value="NZ_SNZR01000011.1"/>
</dbReference>
<gene>
    <name evidence="3" type="ORF">EV668_1826</name>
</gene>
<evidence type="ECO:0008006" key="5">
    <source>
        <dbReference type="Google" id="ProtNLM"/>
    </source>
</evidence>
<feature type="region of interest" description="Disordered" evidence="1">
    <location>
        <begin position="531"/>
        <end position="590"/>
    </location>
</feature>
<evidence type="ECO:0000256" key="1">
    <source>
        <dbReference type="SAM" id="MobiDB-lite"/>
    </source>
</evidence>
<dbReference type="Gene3D" id="3.40.50.1820">
    <property type="entry name" value="alpha/beta hydrolase"/>
    <property type="match status" value="1"/>
</dbReference>
<evidence type="ECO:0000313" key="4">
    <source>
        <dbReference type="Proteomes" id="UP000295122"/>
    </source>
</evidence>
<keyword evidence="2" id="KW-1133">Transmembrane helix</keyword>
<accession>A0A4R7C7X8</accession>
<dbReference type="InterPro" id="IPR029058">
    <property type="entry name" value="AB_hydrolase_fold"/>
</dbReference>
<proteinExistence type="predicted"/>
<evidence type="ECO:0000313" key="3">
    <source>
        <dbReference type="EMBL" id="TDR94538.1"/>
    </source>
</evidence>
<keyword evidence="2" id="KW-0812">Transmembrane</keyword>
<sequence>MRLLPRSTAARDVLRALLSLPYRAWRLVVRLAQGAFVAVIAAVVLLALGNLWYSAPIGVANRSLDPRSDLCFGGGEAGWDVLARPARPGDPHFVANDEVAAIRSHGPDWRARLACSIQRHVLPGYRGPTGEERALSYDLAFLEFQEDGKPFALRNRCSGAVPGCVDEGYGPVSRGSQYQLEALLDHLCGRRRTGTCNGGPHYVMVFVHGWRHNSGLGDSNVSEFRHYAAHAARFLADREAAHPDEPKRRVTAVFVGWRGARTDEARLQRSFGHAGAWIGQLLAIPTLFDRKPVSEAVAPSVFAGLRAIEQTLGLAGAPSEIGLPARSPHRMIVFGHSLGGNMLAAALRDDLIKQVSRHVPGHYLPPALGDLVVLINPASEATKWTDIQRAVWRRISFSPSERRLDYEAGHHFFRDDQRPTVIAATAARDWPPGGSRELDCASRHARDAAAQIERNKLQETQILARRGVAYDWATYDLFPAFKFDFRPVSDTIERVLTREDPRDACDDREAGLSRKAARGLVDLLRFAPFQQTDPEQTRTIGHLDPPRAPRGRAASPRGSDDFFSGRPFGTTHELRGRGDGAPRKASRLDDPREIPVDYGEIVSPSATCPEARGWLGLARQKQAARDGNRRSTFWASSDAGEAAPALLFQHGFDKAGLAPITRANDPFWNLRAFDTALARHDGYMLSSFICAMNQLVLDEITDLTAPAAEGSAPSPSGPVVPAVEPPAGSPAAR</sequence>
<dbReference type="AlphaFoldDB" id="A0A4R7C7X8"/>
<feature type="region of interest" description="Disordered" evidence="1">
    <location>
        <begin position="707"/>
        <end position="733"/>
    </location>
</feature>
<keyword evidence="4" id="KW-1185">Reference proteome</keyword>
<dbReference type="OrthoDB" id="8437309at2"/>
<organism evidence="3 4">
    <name type="scientific">Enterovirga rhinocerotis</name>
    <dbReference type="NCBI Taxonomy" id="1339210"/>
    <lineage>
        <taxon>Bacteria</taxon>
        <taxon>Pseudomonadati</taxon>
        <taxon>Pseudomonadota</taxon>
        <taxon>Alphaproteobacteria</taxon>
        <taxon>Hyphomicrobiales</taxon>
        <taxon>Methylobacteriaceae</taxon>
        <taxon>Enterovirga</taxon>
    </lineage>
</organism>
<dbReference type="Proteomes" id="UP000295122">
    <property type="component" value="Unassembled WGS sequence"/>
</dbReference>
<evidence type="ECO:0000256" key="2">
    <source>
        <dbReference type="SAM" id="Phobius"/>
    </source>
</evidence>
<feature type="transmembrane region" description="Helical" evidence="2">
    <location>
        <begin position="27"/>
        <end position="53"/>
    </location>
</feature>
<dbReference type="EMBL" id="SNZR01000011">
    <property type="protein sequence ID" value="TDR94538.1"/>
    <property type="molecule type" value="Genomic_DNA"/>
</dbReference>
<feature type="compositionally biased region" description="Basic and acidic residues" evidence="1">
    <location>
        <begin position="572"/>
        <end position="590"/>
    </location>
</feature>
<dbReference type="SUPFAM" id="SSF53474">
    <property type="entry name" value="alpha/beta-Hydrolases"/>
    <property type="match status" value="1"/>
</dbReference>
<comment type="caution">
    <text evidence="3">The sequence shown here is derived from an EMBL/GenBank/DDBJ whole genome shotgun (WGS) entry which is preliminary data.</text>
</comment>